<dbReference type="PROSITE" id="PS51318">
    <property type="entry name" value="TAT"/>
    <property type="match status" value="1"/>
</dbReference>
<dbReference type="Pfam" id="PF13416">
    <property type="entry name" value="SBP_bac_8"/>
    <property type="match status" value="1"/>
</dbReference>
<proteinExistence type="predicted"/>
<evidence type="ECO:0000313" key="3">
    <source>
        <dbReference type="Proteomes" id="UP000294739"/>
    </source>
</evidence>
<evidence type="ECO:0000313" key="2">
    <source>
        <dbReference type="EMBL" id="TDE15052.1"/>
    </source>
</evidence>
<accession>A0A4R5DLE3</accession>
<dbReference type="InParanoid" id="A0A4R5DLE3"/>
<dbReference type="InterPro" id="IPR006311">
    <property type="entry name" value="TAT_signal"/>
</dbReference>
<dbReference type="Gene3D" id="3.40.190.10">
    <property type="entry name" value="Periplasmic binding protein-like II"/>
    <property type="match status" value="1"/>
</dbReference>
<gene>
    <name evidence="2" type="ORF">E1269_02805</name>
</gene>
<reference evidence="2 3" key="1">
    <citation type="submission" date="2019-03" db="EMBL/GenBank/DDBJ databases">
        <title>Draft genome sequences of novel Actinobacteria.</title>
        <authorList>
            <person name="Sahin N."/>
            <person name="Ay H."/>
            <person name="Saygin H."/>
        </authorList>
    </citation>
    <scope>NUCLEOTIDE SEQUENCE [LARGE SCALE GENOMIC DNA]</scope>
    <source>
        <strain evidence="2 3">5K138</strain>
    </source>
</reference>
<dbReference type="AlphaFoldDB" id="A0A4R5DLE3"/>
<dbReference type="EMBL" id="SMKZ01000002">
    <property type="protein sequence ID" value="TDE15052.1"/>
    <property type="molecule type" value="Genomic_DNA"/>
</dbReference>
<keyword evidence="1" id="KW-0812">Transmembrane</keyword>
<dbReference type="OrthoDB" id="3951689at2"/>
<keyword evidence="3" id="KW-1185">Reference proteome</keyword>
<dbReference type="Proteomes" id="UP000294739">
    <property type="component" value="Unassembled WGS sequence"/>
</dbReference>
<dbReference type="InterPro" id="IPR006059">
    <property type="entry name" value="SBP"/>
</dbReference>
<dbReference type="PANTHER" id="PTHR43649">
    <property type="entry name" value="ARABINOSE-BINDING PROTEIN-RELATED"/>
    <property type="match status" value="1"/>
</dbReference>
<dbReference type="SUPFAM" id="SSF53850">
    <property type="entry name" value="Periplasmic binding protein-like II"/>
    <property type="match status" value="1"/>
</dbReference>
<feature type="transmembrane region" description="Helical" evidence="1">
    <location>
        <begin position="12"/>
        <end position="30"/>
    </location>
</feature>
<dbReference type="InterPro" id="IPR050490">
    <property type="entry name" value="Bact_solute-bd_prot1"/>
</dbReference>
<name>A0A4R5DLE3_9ACTN</name>
<keyword evidence="1" id="KW-1133">Transmembrane helix</keyword>
<protein>
    <submittedName>
        <fullName evidence="2">Extracellular solute-binding protein</fullName>
    </submittedName>
</protein>
<sequence>MTVTGTVTRRDLLRLMGVGAGAFGIGGLVACAPSADNDDDDSGGTSETGDAAQDFSFASWSLADDASKAEIQKLMDAFASANDVSVSGVPYAYNDYLNQLTLQVQGGQFTGAAQLDIAWLAALSALGKLRDLGSVAEGVDYTESGLLSGQVDGVQYGLPWTTAAIGLIANREHLDQVGVTEPPATLADFEAVLTELKGAGFIPYAASTKVAQLKDILIWMETFGSPLIDGDQVTIGDDASIEAVTWYKKLYDQGLIAPDVERLDARNLFSQGRAAMYDDAIVGKAFVVGESPDPELLSKLTALPRPVLAAGDTPRAVQWGHAIVVVDGEGADTAAEFAKFVTSDEELVLGYFEALGLPPTTDTALASDTVQNDPFTAEFGERITATATPNPFWRFPQYAQMETAVAEQVQAVLTGASSPADAMRAAGEAVQGLV</sequence>
<dbReference type="PANTHER" id="PTHR43649:SF12">
    <property type="entry name" value="DIACETYLCHITOBIOSE BINDING PROTEIN DASA"/>
    <property type="match status" value="1"/>
</dbReference>
<comment type="caution">
    <text evidence="2">The sequence shown here is derived from an EMBL/GenBank/DDBJ whole genome shotgun (WGS) entry which is preliminary data.</text>
</comment>
<keyword evidence="1" id="KW-0472">Membrane</keyword>
<organism evidence="2 3">
    <name type="scientific">Jiangella asiatica</name>
    <dbReference type="NCBI Taxonomy" id="2530372"/>
    <lineage>
        <taxon>Bacteria</taxon>
        <taxon>Bacillati</taxon>
        <taxon>Actinomycetota</taxon>
        <taxon>Actinomycetes</taxon>
        <taxon>Jiangellales</taxon>
        <taxon>Jiangellaceae</taxon>
        <taxon>Jiangella</taxon>
    </lineage>
</organism>
<evidence type="ECO:0000256" key="1">
    <source>
        <dbReference type="SAM" id="Phobius"/>
    </source>
</evidence>